<protein>
    <submittedName>
        <fullName evidence="6">Sensor_kinase_SpoOB-type, alpha-helical domain</fullName>
    </submittedName>
</protein>
<sequence>MNRLDLLKWRFFLPAVVILSLWVFQPWGRMGSVCFLILSLLSIFLGVHYWQKEWQRIMVVSEAERIRELMSKQRHDWLNHIQVLMGYQMLKKPEQISRYLQKLMKEAERERQISRIRYAPLAVFLLTLGVKYKEWEWDVELADSMIVGDETDAVELLRLLECMVTWLKKQGEEYLDWTKIQLRMFSEKKTVSMEWKLLDDDGNIVPLDFPQTEWEEIQQKMRKQGAQVLAMQDQQLISLHYAS</sequence>
<dbReference type="InterPro" id="IPR039506">
    <property type="entry name" value="SPOB_a"/>
</dbReference>
<gene>
    <name evidence="6" type="ORF">SAMN05421852_10935</name>
</gene>
<dbReference type="InterPro" id="IPR016120">
    <property type="entry name" value="Sig_transdc_His_kin_SpoOB"/>
</dbReference>
<accession>A0A1I3R5Q2</accession>
<feature type="domain" description="SpoOB alpha-helical" evidence="5">
    <location>
        <begin position="57"/>
        <end position="116"/>
    </location>
</feature>
<dbReference type="SUPFAM" id="SSF55890">
    <property type="entry name" value="Sporulation response regulatory protein Spo0B"/>
    <property type="match status" value="1"/>
</dbReference>
<dbReference type="EMBL" id="FORR01000009">
    <property type="protein sequence ID" value="SFJ41668.1"/>
    <property type="molecule type" value="Genomic_DNA"/>
</dbReference>
<keyword evidence="4" id="KW-0812">Transmembrane</keyword>
<evidence type="ECO:0000313" key="7">
    <source>
        <dbReference type="Proteomes" id="UP000199545"/>
    </source>
</evidence>
<evidence type="ECO:0000256" key="3">
    <source>
        <dbReference type="ARBA" id="ARBA00022777"/>
    </source>
</evidence>
<keyword evidence="3 6" id="KW-0418">Kinase</keyword>
<evidence type="ECO:0000313" key="6">
    <source>
        <dbReference type="EMBL" id="SFJ41668.1"/>
    </source>
</evidence>
<keyword evidence="1" id="KW-0597">Phosphoprotein</keyword>
<dbReference type="Proteomes" id="UP000199545">
    <property type="component" value="Unassembled WGS sequence"/>
</dbReference>
<dbReference type="Pfam" id="PF14689">
    <property type="entry name" value="SPOB_a"/>
    <property type="match status" value="1"/>
</dbReference>
<reference evidence="6 7" key="1">
    <citation type="submission" date="2016-10" db="EMBL/GenBank/DDBJ databases">
        <authorList>
            <person name="de Groot N.N."/>
        </authorList>
    </citation>
    <scope>NUCLEOTIDE SEQUENCE [LARGE SCALE GENOMIC DNA]</scope>
    <source>
        <strain evidence="6 7">DSM 44778</strain>
    </source>
</reference>
<organism evidence="6 7">
    <name type="scientific">Thermoflavimicrobium dichotomicum</name>
    <dbReference type="NCBI Taxonomy" id="46223"/>
    <lineage>
        <taxon>Bacteria</taxon>
        <taxon>Bacillati</taxon>
        <taxon>Bacillota</taxon>
        <taxon>Bacilli</taxon>
        <taxon>Bacillales</taxon>
        <taxon>Thermoactinomycetaceae</taxon>
        <taxon>Thermoflavimicrobium</taxon>
    </lineage>
</organism>
<dbReference type="STRING" id="46223.SAMN05421852_10935"/>
<evidence type="ECO:0000256" key="4">
    <source>
        <dbReference type="SAM" id="Phobius"/>
    </source>
</evidence>
<dbReference type="AlphaFoldDB" id="A0A1I3R5Q2"/>
<keyword evidence="2" id="KW-0808">Transferase</keyword>
<proteinExistence type="predicted"/>
<feature type="transmembrane region" description="Helical" evidence="4">
    <location>
        <begin position="7"/>
        <end position="24"/>
    </location>
</feature>
<keyword evidence="4" id="KW-1133">Transmembrane helix</keyword>
<keyword evidence="4" id="KW-0472">Membrane</keyword>
<evidence type="ECO:0000256" key="2">
    <source>
        <dbReference type="ARBA" id="ARBA00022679"/>
    </source>
</evidence>
<feature type="transmembrane region" description="Helical" evidence="4">
    <location>
        <begin position="30"/>
        <end position="50"/>
    </location>
</feature>
<name>A0A1I3R5Q2_9BACL</name>
<dbReference type="GO" id="GO:0000155">
    <property type="term" value="F:phosphorelay sensor kinase activity"/>
    <property type="evidence" value="ECO:0007669"/>
    <property type="project" value="InterPro"/>
</dbReference>
<evidence type="ECO:0000256" key="1">
    <source>
        <dbReference type="ARBA" id="ARBA00022553"/>
    </source>
</evidence>
<dbReference type="Gene3D" id="1.10.287.130">
    <property type="match status" value="1"/>
</dbReference>
<evidence type="ECO:0000259" key="5">
    <source>
        <dbReference type="Pfam" id="PF14689"/>
    </source>
</evidence>
<keyword evidence="7" id="KW-1185">Reference proteome</keyword>
<dbReference type="RefSeq" id="WP_175482406.1">
    <property type="nucleotide sequence ID" value="NZ_FORR01000009.1"/>
</dbReference>